<evidence type="ECO:0000256" key="1">
    <source>
        <dbReference type="SAM" id="Phobius"/>
    </source>
</evidence>
<reference evidence="2" key="1">
    <citation type="journal article" date="2023" name="Mol. Phylogenet. Evol.">
        <title>Genome-scale phylogeny and comparative genomics of the fungal order Sordariales.</title>
        <authorList>
            <person name="Hensen N."/>
            <person name="Bonometti L."/>
            <person name="Westerberg I."/>
            <person name="Brannstrom I.O."/>
            <person name="Guillou S."/>
            <person name="Cros-Aarteil S."/>
            <person name="Calhoun S."/>
            <person name="Haridas S."/>
            <person name="Kuo A."/>
            <person name="Mondo S."/>
            <person name="Pangilinan J."/>
            <person name="Riley R."/>
            <person name="LaButti K."/>
            <person name="Andreopoulos B."/>
            <person name="Lipzen A."/>
            <person name="Chen C."/>
            <person name="Yan M."/>
            <person name="Daum C."/>
            <person name="Ng V."/>
            <person name="Clum A."/>
            <person name="Steindorff A."/>
            <person name="Ohm R.A."/>
            <person name="Martin F."/>
            <person name="Silar P."/>
            <person name="Natvig D.O."/>
            <person name="Lalanne C."/>
            <person name="Gautier V."/>
            <person name="Ament-Velasquez S.L."/>
            <person name="Kruys A."/>
            <person name="Hutchinson M.I."/>
            <person name="Powell A.J."/>
            <person name="Barry K."/>
            <person name="Miller A.N."/>
            <person name="Grigoriev I.V."/>
            <person name="Debuchy R."/>
            <person name="Gladieux P."/>
            <person name="Hiltunen Thoren M."/>
            <person name="Johannesson H."/>
        </authorList>
    </citation>
    <scope>NUCLEOTIDE SEQUENCE</scope>
    <source>
        <strain evidence="2">CBS 990.96</strain>
    </source>
</reference>
<accession>A0AAN6YRW5</accession>
<feature type="transmembrane region" description="Helical" evidence="1">
    <location>
        <begin position="443"/>
        <end position="469"/>
    </location>
</feature>
<comment type="caution">
    <text evidence="2">The sequence shown here is derived from an EMBL/GenBank/DDBJ whole genome shotgun (WGS) entry which is preliminary data.</text>
</comment>
<keyword evidence="3" id="KW-1185">Reference proteome</keyword>
<name>A0AAN6YRW5_9PEZI</name>
<evidence type="ECO:0000313" key="3">
    <source>
        <dbReference type="Proteomes" id="UP001301958"/>
    </source>
</evidence>
<dbReference type="AlphaFoldDB" id="A0AAN6YRW5"/>
<dbReference type="Proteomes" id="UP001301958">
    <property type="component" value="Unassembled WGS sequence"/>
</dbReference>
<feature type="transmembrane region" description="Helical" evidence="1">
    <location>
        <begin position="248"/>
        <end position="268"/>
    </location>
</feature>
<keyword evidence="1" id="KW-0472">Membrane</keyword>
<protein>
    <submittedName>
        <fullName evidence="2">Uncharacterized protein</fullName>
    </submittedName>
</protein>
<feature type="transmembrane region" description="Helical" evidence="1">
    <location>
        <begin position="503"/>
        <end position="526"/>
    </location>
</feature>
<organism evidence="2 3">
    <name type="scientific">Podospora fimiseda</name>
    <dbReference type="NCBI Taxonomy" id="252190"/>
    <lineage>
        <taxon>Eukaryota</taxon>
        <taxon>Fungi</taxon>
        <taxon>Dikarya</taxon>
        <taxon>Ascomycota</taxon>
        <taxon>Pezizomycotina</taxon>
        <taxon>Sordariomycetes</taxon>
        <taxon>Sordariomycetidae</taxon>
        <taxon>Sordariales</taxon>
        <taxon>Podosporaceae</taxon>
        <taxon>Podospora</taxon>
    </lineage>
</organism>
<keyword evidence="1" id="KW-0812">Transmembrane</keyword>
<gene>
    <name evidence="2" type="ORF">QBC38DRAFT_492304</name>
</gene>
<dbReference type="EMBL" id="MU865560">
    <property type="protein sequence ID" value="KAK4221322.1"/>
    <property type="molecule type" value="Genomic_DNA"/>
</dbReference>
<feature type="transmembrane region" description="Helical" evidence="1">
    <location>
        <begin position="403"/>
        <end position="422"/>
    </location>
</feature>
<feature type="transmembrane region" description="Helical" evidence="1">
    <location>
        <begin position="370"/>
        <end position="391"/>
    </location>
</feature>
<evidence type="ECO:0000313" key="2">
    <source>
        <dbReference type="EMBL" id="KAK4221322.1"/>
    </source>
</evidence>
<sequence length="596" mass="67492">MVPRLLQKFAQSLQDLPPELQEIFSRIQANLTHTTFDHDGCRERIEGLFNQGILSNQSTTVLDFMFPLNATGGHRMGHDDMVVAFPACQAVCGVRGWYIDKGPRLMVWVLPILLLVSNIELSPIDKRRLVTIAQSGGDPVDCTWSLLAKLDSRKRIYGIAQDYLDERIDRRDLIGRPWNILVDRARVVATVLSGLEDIFSAELERDFDSVQVLRQFMEDFGASSTDREIQNLWKKTALDLVDSRTDDILRAILALFVYVLGLCSAFIADIGGSSQTIPGGIIGVSLSLSFLIPLVILSNGVGVYTSRRRPLEIMICFVHNVNQHLQPQHRLHPRLCGEPWEQYFNRLYWNGGVDTFRPWKTHGPGLARNLVHPLIAALPVTAGFVGAFIILSNAAEQGFSCRHIVLVTMYVAWVLSAIFSNGGYRCLEALRFGRPNNRRGAHWYICLVKDTCLASASLVFIFFSAAGYFNSCTCWSRKLFVGWEKATVFLPINDVYRLNYRGLFPGTVAGVIIFQLAFSFGMLWWFGDGFRVLRWSEKKRQMVWEEVMGEQGFQRDMFLRVRGTREEREEERTARLGAVRNTGSFELSASIPQVYA</sequence>
<feature type="transmembrane region" description="Helical" evidence="1">
    <location>
        <begin position="280"/>
        <end position="304"/>
    </location>
</feature>
<proteinExistence type="predicted"/>
<reference evidence="2" key="2">
    <citation type="submission" date="2023-05" db="EMBL/GenBank/DDBJ databases">
        <authorList>
            <consortium name="Lawrence Berkeley National Laboratory"/>
            <person name="Steindorff A."/>
            <person name="Hensen N."/>
            <person name="Bonometti L."/>
            <person name="Westerberg I."/>
            <person name="Brannstrom I.O."/>
            <person name="Guillou S."/>
            <person name="Cros-Aarteil S."/>
            <person name="Calhoun S."/>
            <person name="Haridas S."/>
            <person name="Kuo A."/>
            <person name="Mondo S."/>
            <person name="Pangilinan J."/>
            <person name="Riley R."/>
            <person name="Labutti K."/>
            <person name="Andreopoulos B."/>
            <person name="Lipzen A."/>
            <person name="Chen C."/>
            <person name="Yanf M."/>
            <person name="Daum C."/>
            <person name="Ng V."/>
            <person name="Clum A."/>
            <person name="Ohm R."/>
            <person name="Martin F."/>
            <person name="Silar P."/>
            <person name="Natvig D."/>
            <person name="Lalanne C."/>
            <person name="Gautier V."/>
            <person name="Ament-Velasquez S.L."/>
            <person name="Kruys A."/>
            <person name="Hutchinson M.I."/>
            <person name="Powell A.J."/>
            <person name="Barry K."/>
            <person name="Miller A.N."/>
            <person name="Grigoriev I.V."/>
            <person name="Debuchy R."/>
            <person name="Gladieux P."/>
            <person name="Thoren M.H."/>
            <person name="Johannesson H."/>
        </authorList>
    </citation>
    <scope>NUCLEOTIDE SEQUENCE</scope>
    <source>
        <strain evidence="2">CBS 990.96</strain>
    </source>
</reference>
<keyword evidence="1" id="KW-1133">Transmembrane helix</keyword>